<organism evidence="1 3">
    <name type="scientific">Rotaria magnacalcarata</name>
    <dbReference type="NCBI Taxonomy" id="392030"/>
    <lineage>
        <taxon>Eukaryota</taxon>
        <taxon>Metazoa</taxon>
        <taxon>Spiralia</taxon>
        <taxon>Gnathifera</taxon>
        <taxon>Rotifera</taxon>
        <taxon>Eurotatoria</taxon>
        <taxon>Bdelloidea</taxon>
        <taxon>Philodinida</taxon>
        <taxon>Philodinidae</taxon>
        <taxon>Rotaria</taxon>
    </lineage>
</organism>
<dbReference type="EMBL" id="CAJNOW010007388">
    <property type="protein sequence ID" value="CAF1512553.1"/>
    <property type="molecule type" value="Genomic_DNA"/>
</dbReference>
<gene>
    <name evidence="2" type="ORF">GIL414_LOCUS21587</name>
    <name evidence="1" type="ORF">KQP761_LOCUS15240</name>
</gene>
<evidence type="ECO:0000313" key="3">
    <source>
        <dbReference type="Proteomes" id="UP000663834"/>
    </source>
</evidence>
<sequence length="110" mass="12658">MSNKGWFEGFAIGYPSSNNALEATNGIIKSLYTFRERLPVGEFLSVLENDIIHQLSRERNTDDPITSQNAKAFANVPSINLSLWTSTYHWIKEEREVIIMKNNDEKNAFY</sequence>
<evidence type="ECO:0000313" key="2">
    <source>
        <dbReference type="EMBL" id="CAF4200576.1"/>
    </source>
</evidence>
<dbReference type="AlphaFoldDB" id="A0A815TSU1"/>
<name>A0A815TSU1_9BILA</name>
<dbReference type="OrthoDB" id="119028at2759"/>
<reference evidence="1" key="1">
    <citation type="submission" date="2021-02" db="EMBL/GenBank/DDBJ databases">
        <authorList>
            <person name="Nowell W R."/>
        </authorList>
    </citation>
    <scope>NUCLEOTIDE SEQUENCE</scope>
</reference>
<evidence type="ECO:0000313" key="1">
    <source>
        <dbReference type="EMBL" id="CAF1512553.1"/>
    </source>
</evidence>
<accession>A0A815TSU1</accession>
<protein>
    <submittedName>
        <fullName evidence="1">Uncharacterized protein</fullName>
    </submittedName>
</protein>
<proteinExistence type="predicted"/>
<dbReference type="Proteomes" id="UP000663834">
    <property type="component" value="Unassembled WGS sequence"/>
</dbReference>
<comment type="caution">
    <text evidence="1">The sequence shown here is derived from an EMBL/GenBank/DDBJ whole genome shotgun (WGS) entry which is preliminary data.</text>
</comment>
<dbReference type="EMBL" id="CAJOBJ010018822">
    <property type="protein sequence ID" value="CAF4200576.1"/>
    <property type="molecule type" value="Genomic_DNA"/>
</dbReference>
<dbReference type="Proteomes" id="UP000681720">
    <property type="component" value="Unassembled WGS sequence"/>
</dbReference>